<evidence type="ECO:0000259" key="4">
    <source>
        <dbReference type="Pfam" id="PF00808"/>
    </source>
</evidence>
<evidence type="ECO:0000256" key="3">
    <source>
        <dbReference type="SAM" id="MobiDB-lite"/>
    </source>
</evidence>
<accession>A0A0N4W8F7</accession>
<dbReference type="InterPro" id="IPR050568">
    <property type="entry name" value="Transcr_DNA_Rep_Reg"/>
</dbReference>
<feature type="compositionally biased region" description="Acidic residues" evidence="3">
    <location>
        <begin position="159"/>
        <end position="174"/>
    </location>
</feature>
<evidence type="ECO:0000313" key="5">
    <source>
        <dbReference type="EMBL" id="VDO29110.1"/>
    </source>
</evidence>
<dbReference type="Gene3D" id="1.10.20.10">
    <property type="entry name" value="Histone, subunit A"/>
    <property type="match status" value="1"/>
</dbReference>
<dbReference type="GO" id="GO:0006261">
    <property type="term" value="P:DNA-templated DNA replication"/>
    <property type="evidence" value="ECO:0007669"/>
    <property type="project" value="TreeGrafter"/>
</dbReference>
<dbReference type="STRING" id="6290.A0A0N4W8F7"/>
<dbReference type="OMA" id="KICRLDP"/>
<dbReference type="OrthoDB" id="636685at2759"/>
<dbReference type="AlphaFoldDB" id="A0A0N4W8F7"/>
<keyword evidence="2" id="KW-0539">Nucleus</keyword>
<dbReference type="PANTHER" id="PTHR10252:SF79">
    <property type="entry name" value="DNA POLYMERASE EPSILON SUBUNIT 4"/>
    <property type="match status" value="1"/>
</dbReference>
<dbReference type="EMBL" id="UZAF01016500">
    <property type="protein sequence ID" value="VDO29110.1"/>
    <property type="molecule type" value="Genomic_DNA"/>
</dbReference>
<dbReference type="InterPro" id="IPR009072">
    <property type="entry name" value="Histone-fold"/>
</dbReference>
<evidence type="ECO:0000313" key="7">
    <source>
        <dbReference type="WBParaSite" id="HPLM_0000648601-mRNA-1"/>
    </source>
</evidence>
<gene>
    <name evidence="5" type="ORF">HPLM_LOCUS6478</name>
</gene>
<comment type="subcellular location">
    <subcellularLocation>
        <location evidence="1">Nucleus</location>
    </subcellularLocation>
</comment>
<organism evidence="7">
    <name type="scientific">Haemonchus placei</name>
    <name type="common">Barber's pole worm</name>
    <dbReference type="NCBI Taxonomy" id="6290"/>
    <lineage>
        <taxon>Eukaryota</taxon>
        <taxon>Metazoa</taxon>
        <taxon>Ecdysozoa</taxon>
        <taxon>Nematoda</taxon>
        <taxon>Chromadorea</taxon>
        <taxon>Rhabditida</taxon>
        <taxon>Rhabditina</taxon>
        <taxon>Rhabditomorpha</taxon>
        <taxon>Strongyloidea</taxon>
        <taxon>Trichostrongylidae</taxon>
        <taxon>Haemonchus</taxon>
    </lineage>
</organism>
<dbReference type="GO" id="GO:0008622">
    <property type="term" value="C:epsilon DNA polymerase complex"/>
    <property type="evidence" value="ECO:0007669"/>
    <property type="project" value="TreeGrafter"/>
</dbReference>
<sequence length="180" mass="19488">MAVFFISLSSHSAEGMNSEADTISQEHVQVAELLNCTLPTSRVKKICRLDPDLSMIGSDAVLFITKATELFVADLAKASYTQAVLEKRKTIQTKDIDRAIASKAIYEFLDGALTDWPEPASSKGVSQAGSSVEVEAIVEEDLENVEEDDAGVQEAMEANAEEDVQDNGKEDEEQVPCADS</sequence>
<name>A0A0N4W8F7_HAEPC</name>
<feature type="region of interest" description="Disordered" evidence="3">
    <location>
        <begin position="139"/>
        <end position="180"/>
    </location>
</feature>
<reference evidence="5 6" key="2">
    <citation type="submission" date="2018-11" db="EMBL/GenBank/DDBJ databases">
        <authorList>
            <consortium name="Pathogen Informatics"/>
        </authorList>
    </citation>
    <scope>NUCLEOTIDE SEQUENCE [LARGE SCALE GENOMIC DNA]</scope>
    <source>
        <strain evidence="5 6">MHpl1</strain>
    </source>
</reference>
<dbReference type="CDD" id="cd22929">
    <property type="entry name" value="HFD_POLE4-like"/>
    <property type="match status" value="1"/>
</dbReference>
<dbReference type="GO" id="GO:0046982">
    <property type="term" value="F:protein heterodimerization activity"/>
    <property type="evidence" value="ECO:0007669"/>
    <property type="project" value="InterPro"/>
</dbReference>
<evidence type="ECO:0000256" key="1">
    <source>
        <dbReference type="ARBA" id="ARBA00004123"/>
    </source>
</evidence>
<evidence type="ECO:0000256" key="2">
    <source>
        <dbReference type="ARBA" id="ARBA00023242"/>
    </source>
</evidence>
<dbReference type="WBParaSite" id="HPLM_0000648601-mRNA-1">
    <property type="protein sequence ID" value="HPLM_0000648601-mRNA-1"/>
    <property type="gene ID" value="HPLM_0000648601"/>
</dbReference>
<proteinExistence type="predicted"/>
<feature type="domain" description="Transcription factor CBF/NF-Y/archaeal histone" evidence="4">
    <location>
        <begin position="37"/>
        <end position="100"/>
    </location>
</feature>
<keyword evidence="6" id="KW-1185">Reference proteome</keyword>
<protein>
    <submittedName>
        <fullName evidence="7">CBFD_NFYB_HMF domain-containing protein</fullName>
    </submittedName>
</protein>
<feature type="compositionally biased region" description="Acidic residues" evidence="3">
    <location>
        <begin position="139"/>
        <end position="151"/>
    </location>
</feature>
<dbReference type="Pfam" id="PF00808">
    <property type="entry name" value="CBFD_NFYB_HMF"/>
    <property type="match status" value="1"/>
</dbReference>
<evidence type="ECO:0000313" key="6">
    <source>
        <dbReference type="Proteomes" id="UP000268014"/>
    </source>
</evidence>
<dbReference type="PANTHER" id="PTHR10252">
    <property type="entry name" value="HISTONE-LIKE TRANSCRIPTION FACTOR CCAAT-RELATED"/>
    <property type="match status" value="1"/>
</dbReference>
<dbReference type="SUPFAM" id="SSF47113">
    <property type="entry name" value="Histone-fold"/>
    <property type="match status" value="1"/>
</dbReference>
<dbReference type="Proteomes" id="UP000268014">
    <property type="component" value="Unassembled WGS sequence"/>
</dbReference>
<dbReference type="InterPro" id="IPR003958">
    <property type="entry name" value="CBFA_NFYB_domain"/>
</dbReference>
<reference evidence="7" key="1">
    <citation type="submission" date="2017-02" db="UniProtKB">
        <authorList>
            <consortium name="WormBaseParasite"/>
        </authorList>
    </citation>
    <scope>IDENTIFICATION</scope>
</reference>